<comment type="caution">
    <text evidence="1">The sequence shown here is derived from an EMBL/GenBank/DDBJ whole genome shotgun (WGS) entry which is preliminary data.</text>
</comment>
<evidence type="ECO:0000313" key="1">
    <source>
        <dbReference type="EMBL" id="KRX17949.1"/>
    </source>
</evidence>
<dbReference type="PANTHER" id="PTHR39369:SF6">
    <property type="entry name" value="LIN-24 (TWENTY-FOUR) LIKE"/>
    <property type="match status" value="1"/>
</dbReference>
<dbReference type="SUPFAM" id="SSF56973">
    <property type="entry name" value="Aerolisin/ETX pore-forming domain"/>
    <property type="match status" value="1"/>
</dbReference>
<dbReference type="OrthoDB" id="9977517at2759"/>
<dbReference type="PANTHER" id="PTHR39369">
    <property type="entry name" value="LIN-24 (TWENTY-FOUR) LIKE"/>
    <property type="match status" value="1"/>
</dbReference>
<dbReference type="AlphaFoldDB" id="A0A0V0RTX0"/>
<accession>A0A0V0RTX0</accession>
<dbReference type="InterPro" id="IPR004991">
    <property type="entry name" value="Aerolysin-like"/>
</dbReference>
<evidence type="ECO:0000313" key="2">
    <source>
        <dbReference type="Proteomes" id="UP000054630"/>
    </source>
</evidence>
<protein>
    <submittedName>
        <fullName evidence="1">Uncharacterized protein</fullName>
    </submittedName>
</protein>
<dbReference type="CDD" id="cd20237">
    <property type="entry name" value="PFM_LIN24-like"/>
    <property type="match status" value="1"/>
</dbReference>
<sequence>MKYNMQNVLRKQVHVLDLEQVVNVWARDVFRFTKNSEQKHLSEECLQYDINWSNVKMTCDEPQYSVIPKFRSAQEEMNRLSIQPRILFKSIFSNSTNRIQEHSFRAERASTSVCSVCVENGIIRGADFEICMKTPNEILEANVGFKRELHFSRLDEDTIEEQLIWSVDSKICVPPHTETTAELVMSEAQCSASFKVGFKIQGRVVVVIRNMKANHSMVTMIEGNIADIVMHEISKGLNGFKVKNRIVFGEMIGKCNFKFGLEQRVSITETPLKENEK</sequence>
<reference evidence="1 2" key="1">
    <citation type="submission" date="2015-01" db="EMBL/GenBank/DDBJ databases">
        <title>Evolution of Trichinella species and genotypes.</title>
        <authorList>
            <person name="Korhonen P.K."/>
            <person name="Edoardo P."/>
            <person name="Giuseppe L.R."/>
            <person name="Gasser R.B."/>
        </authorList>
    </citation>
    <scope>NUCLEOTIDE SEQUENCE [LARGE SCALE GENOMIC DNA]</scope>
    <source>
        <strain evidence="1">ISS37</strain>
    </source>
</reference>
<name>A0A0V0RTX0_9BILA</name>
<proteinExistence type="predicted"/>
<dbReference type="Gene3D" id="2.170.15.10">
    <property type="entry name" value="Proaerolysin, chain A, domain 3"/>
    <property type="match status" value="1"/>
</dbReference>
<keyword evidence="2" id="KW-1185">Reference proteome</keyword>
<organism evidence="1 2">
    <name type="scientific">Trichinella nelsoni</name>
    <dbReference type="NCBI Taxonomy" id="6336"/>
    <lineage>
        <taxon>Eukaryota</taxon>
        <taxon>Metazoa</taxon>
        <taxon>Ecdysozoa</taxon>
        <taxon>Nematoda</taxon>
        <taxon>Enoplea</taxon>
        <taxon>Dorylaimia</taxon>
        <taxon>Trichinellida</taxon>
        <taxon>Trichinellidae</taxon>
        <taxon>Trichinella</taxon>
    </lineage>
</organism>
<dbReference type="STRING" id="6336.A0A0V0RTX0"/>
<gene>
    <name evidence="1" type="ORF">T07_1074</name>
</gene>
<dbReference type="Proteomes" id="UP000054630">
    <property type="component" value="Unassembled WGS sequence"/>
</dbReference>
<dbReference type="Pfam" id="PF03318">
    <property type="entry name" value="ETX_MTX2"/>
    <property type="match status" value="1"/>
</dbReference>
<dbReference type="EMBL" id="JYDL01000079">
    <property type="protein sequence ID" value="KRX17949.1"/>
    <property type="molecule type" value="Genomic_DNA"/>
</dbReference>